<dbReference type="InterPro" id="IPR025671">
    <property type="entry name" value="HXXEE"/>
</dbReference>
<feature type="transmembrane region" description="Helical" evidence="1">
    <location>
        <begin position="125"/>
        <end position="144"/>
    </location>
</feature>
<dbReference type="Pfam" id="PF13787">
    <property type="entry name" value="HXXEE"/>
    <property type="match status" value="1"/>
</dbReference>
<feature type="transmembrane region" description="Helical" evidence="1">
    <location>
        <begin position="67"/>
        <end position="89"/>
    </location>
</feature>
<evidence type="ECO:0000313" key="3">
    <source>
        <dbReference type="Proteomes" id="UP000481030"/>
    </source>
</evidence>
<accession>A0A6L3V7V1</accession>
<feature type="transmembrane region" description="Helical" evidence="1">
    <location>
        <begin position="95"/>
        <end position="113"/>
    </location>
</feature>
<dbReference type="AlphaFoldDB" id="A0A6L3V7V1"/>
<sequence>MLKAVQEYFSIETVIWLLPVIFMFHNLEEIITIESFMEKYKNKVSKSFLAKLVLDVRRILGAKSNHFSVTTTWILFILSLISFRSAYLLPIEGNFLLFVAALNVFFLQAFSHISQTIIFRSYTPGVITAVFAVIPYSLFTYAYLFEMGFINGHLLIKSIPISITMVPIFLIGGYLGRRIVHPLID</sequence>
<reference evidence="2 3" key="1">
    <citation type="journal article" date="2016" name="Antonie Van Leeuwenhoek">
        <title>Bacillus depressus sp. nov., isolated from soil of a sunflower field.</title>
        <authorList>
            <person name="Wei X."/>
            <person name="Xin D."/>
            <person name="Xin Y."/>
            <person name="Zhang H."/>
            <person name="Wang T."/>
            <person name="Zhang J."/>
        </authorList>
    </citation>
    <scope>NUCLEOTIDE SEQUENCE [LARGE SCALE GENOMIC DNA]</scope>
    <source>
        <strain evidence="2 3">BZ1</strain>
    </source>
</reference>
<organism evidence="2 3">
    <name type="scientific">Cytobacillus depressus</name>
    <dbReference type="NCBI Taxonomy" id="1602942"/>
    <lineage>
        <taxon>Bacteria</taxon>
        <taxon>Bacillati</taxon>
        <taxon>Bacillota</taxon>
        <taxon>Bacilli</taxon>
        <taxon>Bacillales</taxon>
        <taxon>Bacillaceae</taxon>
        <taxon>Cytobacillus</taxon>
    </lineage>
</organism>
<dbReference type="RefSeq" id="WP_151534631.1">
    <property type="nucleotide sequence ID" value="NZ_WBOS01000003.1"/>
</dbReference>
<keyword evidence="1" id="KW-1133">Transmembrane helix</keyword>
<dbReference type="Proteomes" id="UP000481030">
    <property type="component" value="Unassembled WGS sequence"/>
</dbReference>
<name>A0A6L3V7V1_9BACI</name>
<gene>
    <name evidence="2" type="ORF">F7731_09960</name>
</gene>
<proteinExistence type="predicted"/>
<dbReference type="OrthoDB" id="5195477at2"/>
<protein>
    <submittedName>
        <fullName evidence="2">HXXEE domain-containing protein</fullName>
    </submittedName>
</protein>
<keyword evidence="3" id="KW-1185">Reference proteome</keyword>
<comment type="caution">
    <text evidence="2">The sequence shown here is derived from an EMBL/GenBank/DDBJ whole genome shotgun (WGS) entry which is preliminary data.</text>
</comment>
<feature type="transmembrane region" description="Helical" evidence="1">
    <location>
        <begin position="156"/>
        <end position="176"/>
    </location>
</feature>
<evidence type="ECO:0000256" key="1">
    <source>
        <dbReference type="SAM" id="Phobius"/>
    </source>
</evidence>
<keyword evidence="1" id="KW-0472">Membrane</keyword>
<keyword evidence="1" id="KW-0812">Transmembrane</keyword>
<dbReference type="EMBL" id="WBOS01000003">
    <property type="protein sequence ID" value="KAB2336677.1"/>
    <property type="molecule type" value="Genomic_DNA"/>
</dbReference>
<evidence type="ECO:0000313" key="2">
    <source>
        <dbReference type="EMBL" id="KAB2336677.1"/>
    </source>
</evidence>